<protein>
    <submittedName>
        <fullName evidence="2">Uncharacterized protein</fullName>
    </submittedName>
</protein>
<name>A0A3B0ZUD3_9ZZZZ</name>
<reference evidence="2" key="1">
    <citation type="submission" date="2018-06" db="EMBL/GenBank/DDBJ databases">
        <authorList>
            <person name="Zhirakovskaya E."/>
        </authorList>
    </citation>
    <scope>NUCLEOTIDE SEQUENCE</scope>
</reference>
<evidence type="ECO:0000313" key="2">
    <source>
        <dbReference type="EMBL" id="VAW90947.1"/>
    </source>
</evidence>
<keyword evidence="1" id="KW-1133">Transmembrane helix</keyword>
<evidence type="ECO:0000256" key="1">
    <source>
        <dbReference type="SAM" id="Phobius"/>
    </source>
</evidence>
<feature type="transmembrane region" description="Helical" evidence="1">
    <location>
        <begin position="148"/>
        <end position="164"/>
    </location>
</feature>
<dbReference type="EMBL" id="UOFR01000008">
    <property type="protein sequence ID" value="VAW90947.1"/>
    <property type="molecule type" value="Genomic_DNA"/>
</dbReference>
<organism evidence="2">
    <name type="scientific">hydrothermal vent metagenome</name>
    <dbReference type="NCBI Taxonomy" id="652676"/>
    <lineage>
        <taxon>unclassified sequences</taxon>
        <taxon>metagenomes</taxon>
        <taxon>ecological metagenomes</taxon>
    </lineage>
</organism>
<accession>A0A3B0ZUD3</accession>
<feature type="transmembrane region" description="Helical" evidence="1">
    <location>
        <begin position="170"/>
        <end position="187"/>
    </location>
</feature>
<dbReference type="AlphaFoldDB" id="A0A3B0ZUD3"/>
<gene>
    <name evidence="2" type="ORF">MNBD_GAMMA21-2265</name>
</gene>
<feature type="transmembrane region" description="Helical" evidence="1">
    <location>
        <begin position="50"/>
        <end position="72"/>
    </location>
</feature>
<keyword evidence="1" id="KW-0812">Transmembrane</keyword>
<feature type="transmembrane region" description="Helical" evidence="1">
    <location>
        <begin position="7"/>
        <end position="30"/>
    </location>
</feature>
<proteinExistence type="predicted"/>
<keyword evidence="1" id="KW-0472">Membrane</keyword>
<sequence>MVKPGDFYVSIVDLFAILLPGAVAAALLLAAVGNDIPGEIISLPDSTFGLWVAFIIAAYLIGHVIFLLGSFLDGRFESLRKWRLEQGAISAVDNDQLYFAVQILKNKIFDDELTPAPLNNFQWVKSVLVQEKPNAIAEVNRLEADSKFFRSLSVISFLSIFLIGFNTNDLIGIILIVITIMCFLRYYERRLKSNTLAYLHLLTFYRLNGLTNLQM</sequence>